<dbReference type="Proteomes" id="UP000228503">
    <property type="component" value="Unassembled WGS sequence"/>
</dbReference>
<feature type="region of interest" description="Disordered" evidence="1">
    <location>
        <begin position="107"/>
        <end position="140"/>
    </location>
</feature>
<comment type="caution">
    <text evidence="2">The sequence shown here is derived from an EMBL/GenBank/DDBJ whole genome shotgun (WGS) entry which is preliminary data.</text>
</comment>
<dbReference type="AlphaFoldDB" id="A0A2M7U1U5"/>
<evidence type="ECO:0000256" key="1">
    <source>
        <dbReference type="SAM" id="MobiDB-lite"/>
    </source>
</evidence>
<protein>
    <recommendedName>
        <fullName evidence="4">DUF2680 domain-containing protein</fullName>
    </recommendedName>
</protein>
<dbReference type="EMBL" id="PFOB01000003">
    <property type="protein sequence ID" value="PIZ64056.1"/>
    <property type="molecule type" value="Genomic_DNA"/>
</dbReference>
<proteinExistence type="predicted"/>
<sequence>MHDKMKKLNKKNLILPIAILATAGVISLGAVSANAYFGGGERHDDMVKELAVKLGVDETKVSAIFEEMHQEHQQEMEGLLNERLDAAVSQGKITDAQKASILEKHEELEKKHDANRESFQDMTRQERRNTRQTERDELEKWAQDQGVDLEYFMGPMGGHMGKRGGMMDWNN</sequence>
<accession>A0A2M7U1U5</accession>
<evidence type="ECO:0000313" key="2">
    <source>
        <dbReference type="EMBL" id="PIZ64056.1"/>
    </source>
</evidence>
<evidence type="ECO:0008006" key="4">
    <source>
        <dbReference type="Google" id="ProtNLM"/>
    </source>
</evidence>
<gene>
    <name evidence="2" type="ORF">COY16_00290</name>
</gene>
<evidence type="ECO:0000313" key="3">
    <source>
        <dbReference type="Proteomes" id="UP000228503"/>
    </source>
</evidence>
<name>A0A2M7U1U5_9BACT</name>
<organism evidence="2 3">
    <name type="scientific">Candidatus Roizmanbacteria bacterium CG_4_10_14_0_2_um_filter_39_13</name>
    <dbReference type="NCBI Taxonomy" id="1974825"/>
    <lineage>
        <taxon>Bacteria</taxon>
        <taxon>Candidatus Roizmaniibacteriota</taxon>
    </lineage>
</organism>
<reference evidence="3" key="1">
    <citation type="submission" date="2017-09" db="EMBL/GenBank/DDBJ databases">
        <title>Depth-based differentiation of microbial function through sediment-hosted aquifers and enrichment of novel symbionts in the deep terrestrial subsurface.</title>
        <authorList>
            <person name="Probst A.J."/>
            <person name="Ladd B."/>
            <person name="Jarett J.K."/>
            <person name="Geller-Mcgrath D.E."/>
            <person name="Sieber C.M.K."/>
            <person name="Emerson J.B."/>
            <person name="Anantharaman K."/>
            <person name="Thomas B.C."/>
            <person name="Malmstrom R."/>
            <person name="Stieglmeier M."/>
            <person name="Klingl A."/>
            <person name="Woyke T."/>
            <person name="Ryan C.M."/>
            <person name="Banfield J.F."/>
        </authorList>
    </citation>
    <scope>NUCLEOTIDE SEQUENCE [LARGE SCALE GENOMIC DNA]</scope>
</reference>